<dbReference type="EMBL" id="VJXY01000070">
    <property type="protein sequence ID" value="MBD6620536.1"/>
    <property type="molecule type" value="Genomic_DNA"/>
</dbReference>
<dbReference type="Pfam" id="PF13340">
    <property type="entry name" value="DUF4096"/>
    <property type="match status" value="1"/>
</dbReference>
<evidence type="ECO:0000313" key="3">
    <source>
        <dbReference type="Proteomes" id="UP001165986"/>
    </source>
</evidence>
<protein>
    <submittedName>
        <fullName evidence="2">Transposase</fullName>
    </submittedName>
</protein>
<dbReference type="PANTHER" id="PTHR30007">
    <property type="entry name" value="PHP DOMAIN PROTEIN"/>
    <property type="match status" value="1"/>
</dbReference>
<dbReference type="RefSeq" id="WP_191761847.1">
    <property type="nucleotide sequence ID" value="NZ_VJXY01000070.1"/>
</dbReference>
<evidence type="ECO:0000259" key="1">
    <source>
        <dbReference type="Pfam" id="PF13340"/>
    </source>
</evidence>
<evidence type="ECO:0000313" key="2">
    <source>
        <dbReference type="EMBL" id="MBD6620536.1"/>
    </source>
</evidence>
<reference evidence="2" key="1">
    <citation type="submission" date="2019-07" db="EMBL/GenBank/DDBJ databases">
        <title>Toxilogical consequences of a new and cryptic species of cyanobacteria (Komarekiella delphini-convector) recovered from the epidermis of a bottlenose dolphin and 1500 ft. in the air.</title>
        <authorList>
            <person name="Brown A.O."/>
            <person name="Dvorak P."/>
            <person name="Villanueva C.D."/>
            <person name="Foss A.J."/>
            <person name="Garvey A.D."/>
            <person name="Gibson Q.A."/>
            <person name="Johansen J.R."/>
            <person name="Casamatta D.A."/>
        </authorList>
    </citation>
    <scope>NUCLEOTIDE SEQUENCE</scope>
    <source>
        <strain evidence="2">SJRDD-AB1</strain>
    </source>
</reference>
<sequence>MPYSSSLTDEEWEILEPLLPQILPPKKQTRPSNWTKRELLDGIFYQLKNGCNWEDLPKDLPPYSTVYWHYKQWRASGTLEKLMGILHSQVREQVKKKLSGQR</sequence>
<proteinExistence type="predicted"/>
<dbReference type="AlphaFoldDB" id="A0AA40VV80"/>
<gene>
    <name evidence="2" type="ORF">FNW02_33370</name>
</gene>
<dbReference type="InterPro" id="IPR025161">
    <property type="entry name" value="IS402-like_dom"/>
</dbReference>
<feature type="domain" description="Insertion element IS402-like" evidence="1">
    <location>
        <begin position="7"/>
        <end position="83"/>
    </location>
</feature>
<dbReference type="Proteomes" id="UP001165986">
    <property type="component" value="Unassembled WGS sequence"/>
</dbReference>
<organism evidence="2 3">
    <name type="scientific">Komarekiella delphini-convector SJRDD-AB1</name>
    <dbReference type="NCBI Taxonomy" id="2593771"/>
    <lineage>
        <taxon>Bacteria</taxon>
        <taxon>Bacillati</taxon>
        <taxon>Cyanobacteriota</taxon>
        <taxon>Cyanophyceae</taxon>
        <taxon>Nostocales</taxon>
        <taxon>Nostocaceae</taxon>
        <taxon>Komarekiella</taxon>
        <taxon>Komarekiella delphini-convector</taxon>
    </lineage>
</organism>
<dbReference type="PANTHER" id="PTHR30007:SF0">
    <property type="entry name" value="TRANSPOSASE"/>
    <property type="match status" value="1"/>
</dbReference>
<keyword evidence="3" id="KW-1185">Reference proteome</keyword>
<accession>A0AA40VV80</accession>
<name>A0AA40VV80_9NOST</name>
<comment type="caution">
    <text evidence="2">The sequence shown here is derived from an EMBL/GenBank/DDBJ whole genome shotgun (WGS) entry which is preliminary data.</text>
</comment>